<evidence type="ECO:0008006" key="3">
    <source>
        <dbReference type="Google" id="ProtNLM"/>
    </source>
</evidence>
<accession>A0ABZ0Z226</accession>
<dbReference type="EMBL" id="OR769219">
    <property type="protein sequence ID" value="WQJ51478.1"/>
    <property type="molecule type" value="Genomic_DNA"/>
</dbReference>
<evidence type="ECO:0000313" key="2">
    <source>
        <dbReference type="Proteomes" id="UP001348805"/>
    </source>
</evidence>
<keyword evidence="2" id="KW-1185">Reference proteome</keyword>
<evidence type="ECO:0000313" key="1">
    <source>
        <dbReference type="EMBL" id="WQJ51478.1"/>
    </source>
</evidence>
<reference evidence="1 2" key="1">
    <citation type="submission" date="2023-11" db="EMBL/GenBank/DDBJ databases">
        <authorList>
            <person name="Cook R."/>
            <person name="Crisci M."/>
            <person name="Pye H."/>
            <person name="Adriaenssens E."/>
            <person name="Santini J."/>
        </authorList>
    </citation>
    <scope>NUCLEOTIDE SEQUENCE [LARGE SCALE GENOMIC DNA]</scope>
    <source>
        <strain evidence="1">Lak_Megaphage_RVC_AP3_GC26</strain>
    </source>
</reference>
<dbReference type="Proteomes" id="UP001348805">
    <property type="component" value="Segment"/>
</dbReference>
<organism evidence="1 2">
    <name type="scientific">phage Lak_Megaphage_RVC_AP3_GC26</name>
    <dbReference type="NCBI Taxonomy" id="3109225"/>
    <lineage>
        <taxon>Viruses</taxon>
        <taxon>Duplodnaviria</taxon>
        <taxon>Heunggongvirae</taxon>
        <taxon>Uroviricota</taxon>
        <taxon>Caudoviricetes</taxon>
        <taxon>Caudoviricetes code 15 clade</taxon>
    </lineage>
</organism>
<proteinExistence type="predicted"/>
<sequence length="321" mass="36265">MNKDIRPPQHVLHVFDPNRKCRPHDEVEFIEGRYVDIVNAKNKDPHTLYFGKSKNSELLTGIFLGDLELTSKVKDVSLVSVDGVVTLSIKYVNSAGKLAAVKTNLPSQKLVEDIKKLLESFDTSILDKINTSFSDVYDRLNVIDSSIVDINDHLTVIDTSVGELTTRLDTLDTSLLGLIDELDHGKYNYTIHEDPGTYANGFKKTFTLFKGDEEQKDSSKIEVTDMVLKQLNYVKDNNVIEAKVWPEPIKTIDLIGDVLTLKDGTVIKDVISSLDKDLIKTVSLDMKGYDEHINDFINTDSSINDRLTFVENQLKWEELDK</sequence>
<name>A0ABZ0Z226_9CAUD</name>
<protein>
    <recommendedName>
        <fullName evidence="3">Tail fiber protein</fullName>
    </recommendedName>
</protein>